<keyword evidence="4" id="KW-1185">Reference proteome</keyword>
<evidence type="ECO:0000313" key="3">
    <source>
        <dbReference type="EMBL" id="RJK98346.1"/>
    </source>
</evidence>
<feature type="compositionally biased region" description="Low complexity" evidence="1">
    <location>
        <begin position="35"/>
        <end position="44"/>
    </location>
</feature>
<sequence>MRAAGGDEDAPAALVGTSGTSPAAGPTATAPPPTARTTPAARAPRPAPTPWTQDRPVEVPRSAGGSLGTYGLDLPATVEDGDTVRYAVEVERGLPFDGARFARAVHEILVDERGWQGVLGVRFVQVADRGAADLTVTLASPDRTDELCAPLLTYGRVSCWNGERAVINALRWGRGSETYGDDLEGYRRYLVAHEVGHGLGRHHVGCPEPGAPAPVMVQQTKSLEGCRANPYPATA</sequence>
<evidence type="ECO:0000259" key="2">
    <source>
        <dbReference type="Pfam" id="PF11350"/>
    </source>
</evidence>
<dbReference type="Proteomes" id="UP000265614">
    <property type="component" value="Unassembled WGS sequence"/>
</dbReference>
<dbReference type="SUPFAM" id="SSF55486">
    <property type="entry name" value="Metalloproteases ('zincins'), catalytic domain"/>
    <property type="match status" value="1"/>
</dbReference>
<proteinExistence type="predicted"/>
<dbReference type="AlphaFoldDB" id="A0A3A3ZB67"/>
<dbReference type="Gene3D" id="3.40.390.10">
    <property type="entry name" value="Collagenase (Catalytic Domain)"/>
    <property type="match status" value="1"/>
</dbReference>
<gene>
    <name evidence="3" type="ORF">D5H78_01620</name>
</gene>
<dbReference type="InterPro" id="IPR022603">
    <property type="entry name" value="DUF3152"/>
</dbReference>
<feature type="domain" description="DUF3152" evidence="2">
    <location>
        <begin position="74"/>
        <end position="224"/>
    </location>
</feature>
<organism evidence="3 4">
    <name type="scientific">Vallicoccus soli</name>
    <dbReference type="NCBI Taxonomy" id="2339232"/>
    <lineage>
        <taxon>Bacteria</taxon>
        <taxon>Bacillati</taxon>
        <taxon>Actinomycetota</taxon>
        <taxon>Actinomycetes</taxon>
        <taxon>Motilibacterales</taxon>
        <taxon>Vallicoccaceae</taxon>
        <taxon>Vallicoccus</taxon>
    </lineage>
</organism>
<dbReference type="Pfam" id="PF11350">
    <property type="entry name" value="DUF3152"/>
    <property type="match status" value="1"/>
</dbReference>
<feature type="region of interest" description="Disordered" evidence="1">
    <location>
        <begin position="1"/>
        <end position="74"/>
    </location>
</feature>
<feature type="compositionally biased region" description="Low complexity" evidence="1">
    <location>
        <begin position="16"/>
        <end position="28"/>
    </location>
</feature>
<evidence type="ECO:0000313" key="4">
    <source>
        <dbReference type="Proteomes" id="UP000265614"/>
    </source>
</evidence>
<evidence type="ECO:0000256" key="1">
    <source>
        <dbReference type="SAM" id="MobiDB-lite"/>
    </source>
</evidence>
<protein>
    <submittedName>
        <fullName evidence="3">DUF3152 domain-containing protein</fullName>
    </submittedName>
</protein>
<dbReference type="OrthoDB" id="9779865at2"/>
<accession>A0A3A3ZB67</accession>
<feature type="compositionally biased region" description="Acidic residues" evidence="1">
    <location>
        <begin position="1"/>
        <end position="10"/>
    </location>
</feature>
<comment type="caution">
    <text evidence="3">The sequence shown here is derived from an EMBL/GenBank/DDBJ whole genome shotgun (WGS) entry which is preliminary data.</text>
</comment>
<dbReference type="GO" id="GO:0008237">
    <property type="term" value="F:metallopeptidase activity"/>
    <property type="evidence" value="ECO:0007669"/>
    <property type="project" value="InterPro"/>
</dbReference>
<reference evidence="3 4" key="1">
    <citation type="submission" date="2018-09" db="EMBL/GenBank/DDBJ databases">
        <title>YIM 75000 draft genome.</title>
        <authorList>
            <person name="Tang S."/>
            <person name="Feng Y."/>
        </authorList>
    </citation>
    <scope>NUCLEOTIDE SEQUENCE [LARGE SCALE GENOMIC DNA]</scope>
    <source>
        <strain evidence="3 4">YIM 75000</strain>
    </source>
</reference>
<name>A0A3A3ZB67_9ACTN</name>
<dbReference type="EMBL" id="QZEZ01000001">
    <property type="protein sequence ID" value="RJK98346.1"/>
    <property type="molecule type" value="Genomic_DNA"/>
</dbReference>
<dbReference type="InterPro" id="IPR024079">
    <property type="entry name" value="MetalloPept_cat_dom_sf"/>
</dbReference>